<accession>A0A918MQX0</accession>
<comment type="caution">
    <text evidence="4">The sequence shown here is derived from an EMBL/GenBank/DDBJ whole genome shotgun (WGS) entry which is preliminary data.</text>
</comment>
<dbReference type="AlphaFoldDB" id="A0A918MQX0"/>
<proteinExistence type="predicted"/>
<evidence type="ECO:0000256" key="2">
    <source>
        <dbReference type="SAM" id="SignalP"/>
    </source>
</evidence>
<dbReference type="SUPFAM" id="SSF48452">
    <property type="entry name" value="TPR-like"/>
    <property type="match status" value="3"/>
</dbReference>
<gene>
    <name evidence="4" type="ORF">GCM10007383_32030</name>
</gene>
<feature type="signal peptide" evidence="2">
    <location>
        <begin position="1"/>
        <end position="25"/>
    </location>
</feature>
<dbReference type="InterPro" id="IPR030887">
    <property type="entry name" value="Beta-barrel_YaiO"/>
</dbReference>
<keyword evidence="5" id="KW-1185">Reference proteome</keyword>
<dbReference type="PANTHER" id="PTHR12558:SF13">
    <property type="entry name" value="CELL DIVISION CYCLE PROTEIN 27 HOMOLOG"/>
    <property type="match status" value="1"/>
</dbReference>
<feature type="chain" id="PRO_5037137894" description="YaiO beta-barrel domain-containing protein" evidence="2">
    <location>
        <begin position="26"/>
        <end position="936"/>
    </location>
</feature>
<feature type="repeat" description="TPR" evidence="1">
    <location>
        <begin position="66"/>
        <end position="99"/>
    </location>
</feature>
<dbReference type="Gene3D" id="1.25.40.10">
    <property type="entry name" value="Tetratricopeptide repeat domain"/>
    <property type="match status" value="2"/>
</dbReference>
<evidence type="ECO:0000313" key="5">
    <source>
        <dbReference type="Proteomes" id="UP000634668"/>
    </source>
</evidence>
<name>A0A918MQX0_9FLAO</name>
<dbReference type="Proteomes" id="UP000634668">
    <property type="component" value="Unassembled WGS sequence"/>
</dbReference>
<dbReference type="PANTHER" id="PTHR12558">
    <property type="entry name" value="CELL DIVISION CYCLE 16,23,27"/>
    <property type="match status" value="1"/>
</dbReference>
<dbReference type="InterPro" id="IPR011990">
    <property type="entry name" value="TPR-like_helical_dom_sf"/>
</dbReference>
<feature type="repeat" description="TPR" evidence="1">
    <location>
        <begin position="451"/>
        <end position="484"/>
    </location>
</feature>
<dbReference type="Pfam" id="PF19413">
    <property type="entry name" value="YaiO"/>
    <property type="match status" value="1"/>
</dbReference>
<sequence>MKSRINGGILILISLCINSTLTAQAKLSLDNRLDFVGKVKKQFESGEWEAGKNTIHEGLKVYPSDSDLIMLSGKYYYNKNQLDKARYNLNRALGVNPNNIDAKQILVNVEMESKRYSSAICYVNEILEIKPYWRELWSKKIELYELQNNHIEANRLRERISKIYPKDNELKKDYLYGLEVEAHYSRIEGKLDEAIALSKKLLKEDTQREDYYIDVVNDHLKAGDAYVALTYVERGLKQFPKSTMLIFKKAGILADQNRYSELLTFLQKNAMQDQYNYYLKEAARHAKESDPAVLYGKVFLGNLGDTEAFSYVFNDALGKQQYQVALNLLNKHRQVVGGSKELSVKELAIYNLMRNEPKVASLTKELFFLYPMDSDIKEAYVKIMLQEGKDNMVEERYSEAINAWEQVSLHSDNMLKRIAKTSIFNASLAQGNYNEALKALNELDFLEPDNKDLIVKRADLYFQQKDYQNATSAYEQAIAFSKGEEKRRNLDGYANMVIQIINNLNHDFRYKEALKFIKKWLEVDPHYQSAYHYAIKFTHLTGDKNAMHAYAQMGADRFPKDLFFKIKLAEIDAQYADIEKYAEIYNTLFLELKANPYNEHLINAFTQLTEKYTLDLIENNLGEVSIQKIDTAMIYSPMNKSLKYIKGLAYEKVKKFDSAYHYQSYYEPSIVESDAFIKRLNYLKYKSYKNQLSLNLLGSNHADKFSMNTLSAIEYSRLENRDTYTGRVNYAGRPSGKGIQVQGEWLRDWNDRSSTLLNVASANQFFPDITFNASFYRYLKFFNGVQYEVGVGYRKLSEDISDIKASNKELYNVVGGVSKEWDEFRLNMRLNGLILDENWLYNFSLDARYFLYSPKNYLTVVGSLGSSPDVELIDYQLYSGFSVLNTMVGAGYQWNLYKNLYGGVLGTWYNYKAGGLNSENQYKNLYNLYVNINVAF</sequence>
<dbReference type="SMART" id="SM00028">
    <property type="entry name" value="TPR"/>
    <property type="match status" value="5"/>
</dbReference>
<keyword evidence="1" id="KW-0802">TPR repeat</keyword>
<reference evidence="4" key="2">
    <citation type="submission" date="2020-09" db="EMBL/GenBank/DDBJ databases">
        <authorList>
            <person name="Sun Q."/>
            <person name="Kim S."/>
        </authorList>
    </citation>
    <scope>NUCLEOTIDE SEQUENCE</scope>
    <source>
        <strain evidence="4">KCTC 12113</strain>
    </source>
</reference>
<dbReference type="PROSITE" id="PS50005">
    <property type="entry name" value="TPR"/>
    <property type="match status" value="2"/>
</dbReference>
<dbReference type="NCBIfam" id="TIGR04390">
    <property type="entry name" value="OMP_YaiO_dom"/>
    <property type="match status" value="1"/>
</dbReference>
<protein>
    <recommendedName>
        <fullName evidence="3">YaiO beta-barrel domain-containing protein</fullName>
    </recommendedName>
</protein>
<dbReference type="EMBL" id="BMWP01000027">
    <property type="protein sequence ID" value="GGW45284.1"/>
    <property type="molecule type" value="Genomic_DNA"/>
</dbReference>
<dbReference type="RefSeq" id="WP_026814404.1">
    <property type="nucleotide sequence ID" value="NZ_BMWP01000027.1"/>
</dbReference>
<keyword evidence="2" id="KW-0732">Signal</keyword>
<evidence type="ECO:0000313" key="4">
    <source>
        <dbReference type="EMBL" id="GGW45284.1"/>
    </source>
</evidence>
<reference evidence="4" key="1">
    <citation type="journal article" date="2014" name="Int. J. Syst. Evol. Microbiol.">
        <title>Complete genome sequence of Corynebacterium casei LMG S-19264T (=DSM 44701T), isolated from a smear-ripened cheese.</title>
        <authorList>
            <consortium name="US DOE Joint Genome Institute (JGI-PGF)"/>
            <person name="Walter F."/>
            <person name="Albersmeier A."/>
            <person name="Kalinowski J."/>
            <person name="Ruckert C."/>
        </authorList>
    </citation>
    <scope>NUCLEOTIDE SEQUENCE</scope>
    <source>
        <strain evidence="4">KCTC 12113</strain>
    </source>
</reference>
<dbReference type="InterPro" id="IPR019734">
    <property type="entry name" value="TPR_rpt"/>
</dbReference>
<dbReference type="Pfam" id="PF13432">
    <property type="entry name" value="TPR_16"/>
    <property type="match status" value="1"/>
</dbReference>
<evidence type="ECO:0000259" key="3">
    <source>
        <dbReference type="Pfam" id="PF19413"/>
    </source>
</evidence>
<feature type="domain" description="YaiO beta-barrel" evidence="3">
    <location>
        <begin position="690"/>
        <end position="869"/>
    </location>
</feature>
<organism evidence="4 5">
    <name type="scientific">Arenibacter certesii</name>
    <dbReference type="NCBI Taxonomy" id="228955"/>
    <lineage>
        <taxon>Bacteria</taxon>
        <taxon>Pseudomonadati</taxon>
        <taxon>Bacteroidota</taxon>
        <taxon>Flavobacteriia</taxon>
        <taxon>Flavobacteriales</taxon>
        <taxon>Flavobacteriaceae</taxon>
        <taxon>Arenibacter</taxon>
    </lineage>
</organism>
<evidence type="ECO:0000256" key="1">
    <source>
        <dbReference type="PROSITE-ProRule" id="PRU00339"/>
    </source>
</evidence>